<organism evidence="2 3">
    <name type="scientific">Saccharomyces eubayanus</name>
    <name type="common">Yeast</name>
    <dbReference type="NCBI Taxonomy" id="1080349"/>
    <lineage>
        <taxon>Eukaryota</taxon>
        <taxon>Fungi</taxon>
        <taxon>Dikarya</taxon>
        <taxon>Ascomycota</taxon>
        <taxon>Saccharomycotina</taxon>
        <taxon>Saccharomycetes</taxon>
        <taxon>Saccharomycetales</taxon>
        <taxon>Saccharomycetaceae</taxon>
        <taxon>Saccharomyces</taxon>
    </lineage>
</organism>
<evidence type="ECO:0000313" key="2">
    <source>
        <dbReference type="EMBL" id="CAI1895963.1"/>
    </source>
</evidence>
<dbReference type="Proteomes" id="UP001152964">
    <property type="component" value="Chromosome 4"/>
</dbReference>
<feature type="region of interest" description="Disordered" evidence="1">
    <location>
        <begin position="1"/>
        <end position="25"/>
    </location>
</feature>
<keyword evidence="3" id="KW-1185">Reference proteome</keyword>
<reference evidence="2" key="1">
    <citation type="submission" date="2022-08" db="EMBL/GenBank/DDBJ databases">
        <authorList>
            <person name="Byrne P K."/>
        </authorList>
    </citation>
    <scope>NUCLEOTIDE SEQUENCE</scope>
    <source>
        <strain evidence="2">UCD650</strain>
    </source>
</reference>
<dbReference type="EMBL" id="OX291494">
    <property type="protein sequence ID" value="CAI1895963.1"/>
    <property type="molecule type" value="Genomic_DNA"/>
</dbReference>
<proteinExistence type="predicted"/>
<name>A0ABN8VSJ2_SACEU</name>
<sequence length="57" mass="6605">MAVHPTLDHPPTKEKCPRQLSTSSNIPDNYETFRYLYARCVNMVSYLSPRFADVKES</sequence>
<evidence type="ECO:0000313" key="3">
    <source>
        <dbReference type="Proteomes" id="UP001152964"/>
    </source>
</evidence>
<protein>
    <submittedName>
        <fullName evidence="2">Uncharacterized protein</fullName>
    </submittedName>
</protein>
<feature type="compositionally biased region" description="Basic and acidic residues" evidence="1">
    <location>
        <begin position="1"/>
        <end position="17"/>
    </location>
</feature>
<gene>
    <name evidence="2" type="primary">U6500D01230</name>
    <name evidence="2" type="ORF">SEUBUCD650_0D01230</name>
</gene>
<accession>A0ABN8VSJ2</accession>
<evidence type="ECO:0000256" key="1">
    <source>
        <dbReference type="SAM" id="MobiDB-lite"/>
    </source>
</evidence>